<dbReference type="AlphaFoldDB" id="A0A6C0LCF9"/>
<proteinExistence type="predicted"/>
<accession>A0A6C0LCF9</accession>
<dbReference type="EMBL" id="MN740446">
    <property type="protein sequence ID" value="QHU26942.1"/>
    <property type="molecule type" value="Genomic_DNA"/>
</dbReference>
<feature type="compositionally biased region" description="Basic and acidic residues" evidence="1">
    <location>
        <begin position="89"/>
        <end position="128"/>
    </location>
</feature>
<name>A0A6C0LCF9_9ZZZZ</name>
<organism evidence="2">
    <name type="scientific">viral metagenome</name>
    <dbReference type="NCBI Taxonomy" id="1070528"/>
    <lineage>
        <taxon>unclassified sequences</taxon>
        <taxon>metagenomes</taxon>
        <taxon>organismal metagenomes</taxon>
    </lineage>
</organism>
<feature type="compositionally biased region" description="Basic and acidic residues" evidence="1">
    <location>
        <begin position="164"/>
        <end position="196"/>
    </location>
</feature>
<evidence type="ECO:0000313" key="2">
    <source>
        <dbReference type="EMBL" id="QHU26942.1"/>
    </source>
</evidence>
<feature type="region of interest" description="Disordered" evidence="1">
    <location>
        <begin position="48"/>
        <end position="128"/>
    </location>
</feature>
<dbReference type="SUPFAM" id="SSF46565">
    <property type="entry name" value="Chaperone J-domain"/>
    <property type="match status" value="1"/>
</dbReference>
<evidence type="ECO:0000256" key="1">
    <source>
        <dbReference type="SAM" id="MobiDB-lite"/>
    </source>
</evidence>
<feature type="compositionally biased region" description="Basic and acidic residues" evidence="1">
    <location>
        <begin position="48"/>
        <end position="80"/>
    </location>
</feature>
<dbReference type="InterPro" id="IPR036869">
    <property type="entry name" value="J_dom_sf"/>
</dbReference>
<reference evidence="2" key="1">
    <citation type="journal article" date="2020" name="Nature">
        <title>Giant virus diversity and host interactions through global metagenomics.</title>
        <authorList>
            <person name="Schulz F."/>
            <person name="Roux S."/>
            <person name="Paez-Espino D."/>
            <person name="Jungbluth S."/>
            <person name="Walsh D.A."/>
            <person name="Denef V.J."/>
            <person name="McMahon K.D."/>
            <person name="Konstantinidis K.T."/>
            <person name="Eloe-Fadrosh E.A."/>
            <person name="Kyrpides N.C."/>
            <person name="Woyke T."/>
        </authorList>
    </citation>
    <scope>NUCLEOTIDE SEQUENCE</scope>
    <source>
        <strain evidence="2">GVMAG-M-3300027759-42</strain>
    </source>
</reference>
<sequence>MSSSTCSDTNIRKALKKLKEIDVLKGRDNRSQEEDEKIRKEDYYRRVLDPSYRTEEEKEQEQRKYDMLQREKDAMKQRQCERHKKNQKKKLEHEAKERKRKEDEEAKAKEREKEREKEQEKERAKERERTIAYCKDPLEKEYLSLLIENKNDNGKTFRMMSRKYHPDKNLDNKKWAEEKQKQLENIRSKYDKPQFT</sequence>
<dbReference type="Gene3D" id="1.10.287.110">
    <property type="entry name" value="DnaJ domain"/>
    <property type="match status" value="1"/>
</dbReference>
<feature type="region of interest" description="Disordered" evidence="1">
    <location>
        <begin position="162"/>
        <end position="196"/>
    </location>
</feature>
<protein>
    <recommendedName>
        <fullName evidence="3">J domain-containing protein</fullName>
    </recommendedName>
</protein>
<evidence type="ECO:0008006" key="3">
    <source>
        <dbReference type="Google" id="ProtNLM"/>
    </source>
</evidence>